<protein>
    <recommendedName>
        <fullName evidence="2">Peptidase C39 domain-containing protein</fullName>
    </recommendedName>
</protein>
<evidence type="ECO:0000259" key="2">
    <source>
        <dbReference type="PROSITE" id="PS50990"/>
    </source>
</evidence>
<dbReference type="Pfam" id="PF03412">
    <property type="entry name" value="Peptidase_C39"/>
    <property type="match status" value="1"/>
</dbReference>
<keyword evidence="4" id="KW-1185">Reference proteome</keyword>
<feature type="domain" description="Peptidase C39" evidence="2">
    <location>
        <begin position="54"/>
        <end position="196"/>
    </location>
</feature>
<accession>A0A3P1ZZU8</accession>
<dbReference type="GO" id="GO:0008233">
    <property type="term" value="F:peptidase activity"/>
    <property type="evidence" value="ECO:0007669"/>
    <property type="project" value="InterPro"/>
</dbReference>
<dbReference type="GO" id="GO:0006508">
    <property type="term" value="P:proteolysis"/>
    <property type="evidence" value="ECO:0007669"/>
    <property type="project" value="InterPro"/>
</dbReference>
<name>A0A3P1ZZU8_9NEIS</name>
<evidence type="ECO:0000313" key="3">
    <source>
        <dbReference type="EMBL" id="RRD88637.1"/>
    </source>
</evidence>
<evidence type="ECO:0000256" key="1">
    <source>
        <dbReference type="SAM" id="SignalP"/>
    </source>
</evidence>
<dbReference type="EMBL" id="RQYC01000042">
    <property type="protein sequence ID" value="RRD88637.1"/>
    <property type="molecule type" value="Genomic_DNA"/>
</dbReference>
<dbReference type="Gene3D" id="3.90.70.10">
    <property type="entry name" value="Cysteine proteinases"/>
    <property type="match status" value="1"/>
</dbReference>
<dbReference type="Proteomes" id="UP000269923">
    <property type="component" value="Unassembled WGS sequence"/>
</dbReference>
<evidence type="ECO:0000313" key="4">
    <source>
        <dbReference type="Proteomes" id="UP000269923"/>
    </source>
</evidence>
<feature type="signal peptide" evidence="1">
    <location>
        <begin position="1"/>
        <end position="21"/>
    </location>
</feature>
<dbReference type="InterPro" id="IPR005074">
    <property type="entry name" value="Peptidase_C39"/>
</dbReference>
<reference evidence="3 4" key="1">
    <citation type="submission" date="2018-11" db="EMBL/GenBank/DDBJ databases">
        <title>Genomes From Bacteria Associated with the Canine Oral Cavity: a Test Case for Automated Genome-Based Taxonomic Assignment.</title>
        <authorList>
            <person name="Coil D.A."/>
            <person name="Jospin G."/>
            <person name="Darling A.E."/>
            <person name="Wallis C."/>
            <person name="Davis I.J."/>
            <person name="Harris S."/>
            <person name="Eisen J.A."/>
            <person name="Holcombe L.J."/>
            <person name="O'Flynn C."/>
        </authorList>
    </citation>
    <scope>NUCLEOTIDE SEQUENCE [LARGE SCALE GENOMIC DNA]</scope>
    <source>
        <strain evidence="3 4">COT-280</strain>
    </source>
</reference>
<sequence length="196" mass="21698">MLSKKIMGVCLFCAASSYALANNIVSLQPNQQDKSMVDFQQTVQDVRDNKVIYQKLDTSCGGAALSMLLEHSMGIAATEDEVINFVAKKRDFDAVNFKDMKEFAELKGVAGIPQRADFNTMKRYINESNVPFIVRIHAALGDKMVSLDDKYQFHFVVVKGISDDMVSISDPMPVIGGNVQYIDILPLLKQGDSYGS</sequence>
<feature type="chain" id="PRO_5018039793" description="Peptidase C39 domain-containing protein" evidence="1">
    <location>
        <begin position="22"/>
        <end position="196"/>
    </location>
</feature>
<dbReference type="AlphaFoldDB" id="A0A3P1ZZU8"/>
<dbReference type="PROSITE" id="PS50990">
    <property type="entry name" value="PEPTIDASE_C39"/>
    <property type="match status" value="1"/>
</dbReference>
<proteinExistence type="predicted"/>
<dbReference type="OrthoDB" id="13401at2"/>
<dbReference type="RefSeq" id="WP_124796472.1">
    <property type="nucleotide sequence ID" value="NZ_RQYC01000042.1"/>
</dbReference>
<comment type="caution">
    <text evidence="3">The sequence shown here is derived from an EMBL/GenBank/DDBJ whole genome shotgun (WGS) entry which is preliminary data.</text>
</comment>
<dbReference type="GO" id="GO:0016020">
    <property type="term" value="C:membrane"/>
    <property type="evidence" value="ECO:0007669"/>
    <property type="project" value="InterPro"/>
</dbReference>
<dbReference type="GO" id="GO:0005524">
    <property type="term" value="F:ATP binding"/>
    <property type="evidence" value="ECO:0007669"/>
    <property type="project" value="InterPro"/>
</dbReference>
<gene>
    <name evidence="3" type="ORF">EII21_11190</name>
</gene>
<organism evidence="3 4">
    <name type="scientific">Conchiformibius steedae</name>
    <dbReference type="NCBI Taxonomy" id="153493"/>
    <lineage>
        <taxon>Bacteria</taxon>
        <taxon>Pseudomonadati</taxon>
        <taxon>Pseudomonadota</taxon>
        <taxon>Betaproteobacteria</taxon>
        <taxon>Neisseriales</taxon>
        <taxon>Neisseriaceae</taxon>
        <taxon>Conchiformibius</taxon>
    </lineage>
</organism>
<keyword evidence="1" id="KW-0732">Signal</keyword>